<evidence type="ECO:0000313" key="1">
    <source>
        <dbReference type="EMBL" id="BFO19933.1"/>
    </source>
</evidence>
<dbReference type="EMBL" id="AP035768">
    <property type="protein sequence ID" value="BFO19933.1"/>
    <property type="molecule type" value="Genomic_DNA"/>
</dbReference>
<proteinExistence type="predicted"/>
<name>A0AAT9HRK0_9ACTN</name>
<organism evidence="1">
    <name type="scientific">Streptomyces haneummycinicus</name>
    <dbReference type="NCBI Taxonomy" id="3074435"/>
    <lineage>
        <taxon>Bacteria</taxon>
        <taxon>Bacillati</taxon>
        <taxon>Actinomycetota</taxon>
        <taxon>Actinomycetes</taxon>
        <taxon>Kitasatosporales</taxon>
        <taxon>Streptomycetaceae</taxon>
        <taxon>Streptomyces</taxon>
    </lineage>
</organism>
<accession>A0AAT9HRK0</accession>
<reference evidence="1" key="2">
    <citation type="submission" date="2024-07" db="EMBL/GenBank/DDBJ databases">
        <title>Streptomyces haneummycinica sp. nov., a new antibiotic-producing actinobacterium isolated from marine sediment.</title>
        <authorList>
            <person name="Uemura M."/>
            <person name="Hamada M."/>
            <person name="Hirano S."/>
            <person name="Kobayashi K."/>
            <person name="Ohshiro T."/>
            <person name="Kobayashi T."/>
            <person name="Terahara T."/>
        </authorList>
    </citation>
    <scope>NUCLEOTIDE SEQUENCE</scope>
    <source>
        <strain evidence="1">KM77-8</strain>
    </source>
</reference>
<reference evidence="1" key="1">
    <citation type="submission" date="2024-06" db="EMBL/GenBank/DDBJ databases">
        <authorList>
            <consortium name="consrtm"/>
            <person name="Uemura M."/>
            <person name="Terahara T."/>
        </authorList>
    </citation>
    <scope>NUCLEOTIDE SEQUENCE</scope>
    <source>
        <strain evidence="1">KM77-8</strain>
    </source>
</reference>
<protein>
    <submittedName>
        <fullName evidence="1">Uncharacterized protein</fullName>
    </submittedName>
</protein>
<sequence>MGVAGDAVVLLVEGGPDVAHLRPVEHTQPDHALATGSERYMRTTVPVIRTMTDGSVCR</sequence>
<dbReference type="AlphaFoldDB" id="A0AAT9HRK0"/>
<gene>
    <name evidence="1" type="ORF">SHKM778_63210</name>
</gene>